<comment type="similarity">
    <text evidence="3">Belongs to the FKBP-type PPIase family. Tig subfamily.</text>
</comment>
<dbReference type="AlphaFoldDB" id="A0A0D0HE16"/>
<dbReference type="GO" id="GO:0003755">
    <property type="term" value="F:peptidyl-prolyl cis-trans isomerase activity"/>
    <property type="evidence" value="ECO:0007669"/>
    <property type="project" value="UniProtKB-KW"/>
</dbReference>
<reference evidence="12 13" key="1">
    <citation type="submission" date="2015-01" db="EMBL/GenBank/DDBJ databases">
        <title>Comparative genomics of non-oral Prevotella species.</title>
        <authorList>
            <person name="Accetto T."/>
            <person name="Nograsek B."/>
            <person name="Avgustin G."/>
        </authorList>
    </citation>
    <scope>NUCLEOTIDE SEQUENCE [LARGE SCALE GENOMIC DNA]</scope>
    <source>
        <strain evidence="12 13">P5-119</strain>
    </source>
</reference>
<evidence type="ECO:0000256" key="9">
    <source>
        <dbReference type="ARBA" id="ARBA00029986"/>
    </source>
</evidence>
<dbReference type="InterPro" id="IPR037041">
    <property type="entry name" value="Trigger_fac_C_sf"/>
</dbReference>
<evidence type="ECO:0000256" key="5">
    <source>
        <dbReference type="ARBA" id="ARBA00016902"/>
    </source>
</evidence>
<evidence type="ECO:0000256" key="8">
    <source>
        <dbReference type="ARBA" id="ARBA00023235"/>
    </source>
</evidence>
<dbReference type="GO" id="GO:0051083">
    <property type="term" value="P:'de novo' cotranslational protein folding"/>
    <property type="evidence" value="ECO:0007669"/>
    <property type="project" value="TreeGrafter"/>
</dbReference>
<evidence type="ECO:0000259" key="11">
    <source>
        <dbReference type="Pfam" id="PF05698"/>
    </source>
</evidence>
<keyword evidence="7" id="KW-0143">Chaperone</keyword>
<dbReference type="PIRSF" id="PIRSF003095">
    <property type="entry name" value="Trigger_factor"/>
    <property type="match status" value="1"/>
</dbReference>
<keyword evidence="8 12" id="KW-0413">Isomerase</keyword>
<comment type="subcellular location">
    <subcellularLocation>
        <location evidence="2">Cytoplasm</location>
    </subcellularLocation>
</comment>
<accession>A0A0D0HE16</accession>
<dbReference type="InterPro" id="IPR008880">
    <property type="entry name" value="Trigger_fac_C"/>
</dbReference>
<comment type="catalytic activity">
    <reaction evidence="1">
        <text>[protein]-peptidylproline (omega=180) = [protein]-peptidylproline (omega=0)</text>
        <dbReference type="Rhea" id="RHEA:16237"/>
        <dbReference type="Rhea" id="RHEA-COMP:10747"/>
        <dbReference type="Rhea" id="RHEA-COMP:10748"/>
        <dbReference type="ChEBI" id="CHEBI:83833"/>
        <dbReference type="ChEBI" id="CHEBI:83834"/>
        <dbReference type="EC" id="5.2.1.8"/>
    </reaction>
</comment>
<dbReference type="SUPFAM" id="SSF109998">
    <property type="entry name" value="Triger factor/SurA peptide-binding domain-like"/>
    <property type="match status" value="1"/>
</dbReference>
<evidence type="ECO:0000256" key="7">
    <source>
        <dbReference type="ARBA" id="ARBA00023186"/>
    </source>
</evidence>
<dbReference type="Pfam" id="PF05697">
    <property type="entry name" value="Trigger_N"/>
    <property type="match status" value="1"/>
</dbReference>
<comment type="caution">
    <text evidence="12">The sequence shown here is derived from an EMBL/GenBank/DDBJ whole genome shotgun (WGS) entry which is preliminary data.</text>
</comment>
<evidence type="ECO:0000313" key="13">
    <source>
        <dbReference type="Proteomes" id="UP000032046"/>
    </source>
</evidence>
<proteinExistence type="inferred from homology"/>
<gene>
    <name evidence="12" type="ORF">ST44_04125</name>
</gene>
<evidence type="ECO:0000313" key="12">
    <source>
        <dbReference type="EMBL" id="KIP63273.1"/>
    </source>
</evidence>
<evidence type="ECO:0000256" key="3">
    <source>
        <dbReference type="ARBA" id="ARBA00005464"/>
    </source>
</evidence>
<feature type="domain" description="Trigger factor ribosome-binding bacterial" evidence="10">
    <location>
        <begin position="1"/>
        <end position="146"/>
    </location>
</feature>
<dbReference type="InterPro" id="IPR027304">
    <property type="entry name" value="Trigger_fact/SurA_dom_sf"/>
</dbReference>
<keyword evidence="13" id="KW-1185">Reference proteome</keyword>
<organism evidence="12 13">
    <name type="scientific">Prevotella pectinovora</name>
    <dbReference type="NCBI Taxonomy" id="1602169"/>
    <lineage>
        <taxon>Bacteria</taxon>
        <taxon>Pseudomonadati</taxon>
        <taxon>Bacteroidota</taxon>
        <taxon>Bacteroidia</taxon>
        <taxon>Bacteroidales</taxon>
        <taxon>Prevotellaceae</taxon>
        <taxon>Prevotella</taxon>
    </lineage>
</organism>
<evidence type="ECO:0000256" key="2">
    <source>
        <dbReference type="ARBA" id="ARBA00004496"/>
    </source>
</evidence>
<dbReference type="PANTHER" id="PTHR30560:SF3">
    <property type="entry name" value="TRIGGER FACTOR-LIKE PROTEIN TIG, CHLOROPLASTIC"/>
    <property type="match status" value="1"/>
</dbReference>
<dbReference type="InterPro" id="IPR008881">
    <property type="entry name" value="Trigger_fac_ribosome-bd_bac"/>
</dbReference>
<protein>
    <recommendedName>
        <fullName evidence="5">Trigger factor</fullName>
        <ecNumber evidence="4">5.2.1.8</ecNumber>
    </recommendedName>
    <alternativeName>
        <fullName evidence="9">PPIase</fullName>
    </alternativeName>
</protein>
<evidence type="ECO:0000256" key="6">
    <source>
        <dbReference type="ARBA" id="ARBA00023110"/>
    </source>
</evidence>
<dbReference type="RefSeq" id="WP_042518330.1">
    <property type="nucleotide sequence ID" value="NZ_DAIPDX010000053.1"/>
</dbReference>
<dbReference type="STRING" id="1602171.ST44_04125"/>
<dbReference type="GO" id="GO:0015031">
    <property type="term" value="P:protein transport"/>
    <property type="evidence" value="ECO:0007669"/>
    <property type="project" value="InterPro"/>
</dbReference>
<dbReference type="InterPro" id="IPR036611">
    <property type="entry name" value="Trigger_fac_ribosome-bd_sf"/>
</dbReference>
<dbReference type="NCBIfam" id="TIGR00115">
    <property type="entry name" value="tig"/>
    <property type="match status" value="1"/>
</dbReference>
<dbReference type="Gene3D" id="1.10.3120.10">
    <property type="entry name" value="Trigger factor, C-terminal domain"/>
    <property type="match status" value="1"/>
</dbReference>
<feature type="domain" description="Trigger factor C-terminal" evidence="11">
    <location>
        <begin position="331"/>
        <end position="409"/>
    </location>
</feature>
<dbReference type="Proteomes" id="UP000032046">
    <property type="component" value="Unassembled WGS sequence"/>
</dbReference>
<evidence type="ECO:0000259" key="10">
    <source>
        <dbReference type="Pfam" id="PF05697"/>
    </source>
</evidence>
<dbReference type="Gene3D" id="3.30.70.1050">
    <property type="entry name" value="Trigger factor ribosome-binding domain"/>
    <property type="match status" value="1"/>
</dbReference>
<name>A0A0D0HE16_9BACT</name>
<evidence type="ECO:0000256" key="1">
    <source>
        <dbReference type="ARBA" id="ARBA00000971"/>
    </source>
</evidence>
<dbReference type="Pfam" id="PF05698">
    <property type="entry name" value="Trigger_C"/>
    <property type="match status" value="1"/>
</dbReference>
<dbReference type="GO" id="GO:0005737">
    <property type="term" value="C:cytoplasm"/>
    <property type="evidence" value="ECO:0007669"/>
    <property type="project" value="UniProtKB-SubCell"/>
</dbReference>
<evidence type="ECO:0000256" key="4">
    <source>
        <dbReference type="ARBA" id="ARBA00013194"/>
    </source>
</evidence>
<dbReference type="SUPFAM" id="SSF102735">
    <property type="entry name" value="Trigger factor ribosome-binding domain"/>
    <property type="match status" value="1"/>
</dbReference>
<dbReference type="GO" id="GO:0043022">
    <property type="term" value="F:ribosome binding"/>
    <property type="evidence" value="ECO:0007669"/>
    <property type="project" value="TreeGrafter"/>
</dbReference>
<sequence>MKISFENPDKVNGLLTLTVETADFQDRVEKTLKDLRKKAQLPGFRPGQVPMGMIKRQYGEGVKAEEINKIIGEELYKYVNENKIKMLGEPMANEGQEPVDLEKDAPYVFKFDIAVAPEFKVELTDKDTLDYYTIKVDDDLVNRQIDMFASRAGHYDKAEEYQANDMLKGDIRELDENGNTKEGGITVEGAVLMPDYIKVEDQKKLFEGCKLGDIITFNPKKAYPESDVEVSSLLKMKKEEVADLTSDFSFQVTEISRFVKAEVNQELFDTVYGKDEVKDEKAFREKIAEGLKEQLANDGDFKFLVDLRKYLEEKVGKLEYPDALLKRFMLAQNKDKGEKFVEDNYEQSIKELTWHLVREQLVEANGIKIDDADLKETAKEAARAQFAQYGMTNVPEEYLENYANDMLKKKEFVDSLVDRSIDRKLVATLKNVVKLTPKEATLDEFNEMMKGE</sequence>
<dbReference type="GO" id="GO:0043335">
    <property type="term" value="P:protein unfolding"/>
    <property type="evidence" value="ECO:0007669"/>
    <property type="project" value="TreeGrafter"/>
</dbReference>
<dbReference type="EMBL" id="JXQK01000045">
    <property type="protein sequence ID" value="KIP63273.1"/>
    <property type="molecule type" value="Genomic_DNA"/>
</dbReference>
<dbReference type="EC" id="5.2.1.8" evidence="4"/>
<dbReference type="GO" id="GO:0044183">
    <property type="term" value="F:protein folding chaperone"/>
    <property type="evidence" value="ECO:0007669"/>
    <property type="project" value="TreeGrafter"/>
</dbReference>
<dbReference type="InterPro" id="IPR005215">
    <property type="entry name" value="Trig_fac"/>
</dbReference>
<dbReference type="PANTHER" id="PTHR30560">
    <property type="entry name" value="TRIGGER FACTOR CHAPERONE AND PEPTIDYL-PROLYL CIS/TRANS ISOMERASE"/>
    <property type="match status" value="1"/>
</dbReference>
<keyword evidence="6" id="KW-0697">Rotamase</keyword>